<name>A0A0T9TFH7_YERAE</name>
<reference evidence="3" key="1">
    <citation type="submission" date="2015-03" db="EMBL/GenBank/DDBJ databases">
        <authorList>
            <consortium name="Pathogen Informatics"/>
        </authorList>
    </citation>
    <scope>NUCLEOTIDE SEQUENCE [LARGE SCALE GENOMIC DNA]</scope>
    <source>
        <strain evidence="3">IP27925</strain>
    </source>
</reference>
<feature type="signal peptide" evidence="1">
    <location>
        <begin position="1"/>
        <end position="23"/>
    </location>
</feature>
<proteinExistence type="predicted"/>
<evidence type="ECO:0000256" key="1">
    <source>
        <dbReference type="SAM" id="SignalP"/>
    </source>
</evidence>
<evidence type="ECO:0000313" key="2">
    <source>
        <dbReference type="EMBL" id="CNK79093.1"/>
    </source>
</evidence>
<sequence>MMKTHILQLTVFASLMLSMATQATTPSTVLKVKGNMGVPTCIVNAPDGGIYNVGKVSSTKIKAGTVVTELAPIRKTWTVICDGVTYLSLTSHDNRIASISDVTGIHNFGLGFVNGTGKIGFYRTTMSNAKVDGASSFLYFIDASNALQGGHSLETLRNNYRFGWAENTTTAKAGKIFSADFTVTPTLAGASTMGGPITENINIDGSLTMNFAFGI</sequence>
<evidence type="ECO:0000313" key="3">
    <source>
        <dbReference type="Proteomes" id="UP000040088"/>
    </source>
</evidence>
<keyword evidence="1" id="KW-0732">Signal</keyword>
<dbReference type="AlphaFoldDB" id="A0A0T9TFH7"/>
<organism evidence="2 3">
    <name type="scientific">Yersinia aleksiciae</name>
    <dbReference type="NCBI Taxonomy" id="263819"/>
    <lineage>
        <taxon>Bacteria</taxon>
        <taxon>Pseudomonadati</taxon>
        <taxon>Pseudomonadota</taxon>
        <taxon>Gammaproteobacteria</taxon>
        <taxon>Enterobacterales</taxon>
        <taxon>Yersiniaceae</taxon>
        <taxon>Yersinia</taxon>
    </lineage>
</organism>
<dbReference type="Pfam" id="PF06551">
    <property type="entry name" value="DUF1120"/>
    <property type="match status" value="1"/>
</dbReference>
<dbReference type="InterPro" id="IPR010546">
    <property type="entry name" value="DUF1120"/>
</dbReference>
<dbReference type="EMBL" id="CQEM01000003">
    <property type="protein sequence ID" value="CNK79093.1"/>
    <property type="molecule type" value="Genomic_DNA"/>
</dbReference>
<protein>
    <submittedName>
        <fullName evidence="2">Beta-fimbriae major subunit</fullName>
    </submittedName>
</protein>
<accession>A0A0T9TFH7</accession>
<feature type="chain" id="PRO_5006697721" evidence="1">
    <location>
        <begin position="24"/>
        <end position="215"/>
    </location>
</feature>
<gene>
    <name evidence="2" type="ORF">ERS008460_00891</name>
</gene>
<dbReference type="Proteomes" id="UP000040088">
    <property type="component" value="Unassembled WGS sequence"/>
</dbReference>